<name>A0ABQ6CN15_9HYPH</name>
<evidence type="ECO:0000313" key="2">
    <source>
        <dbReference type="EMBL" id="GLS21124.1"/>
    </source>
</evidence>
<evidence type="ECO:0000256" key="1">
    <source>
        <dbReference type="SAM" id="MobiDB-lite"/>
    </source>
</evidence>
<organism evidence="2 3">
    <name type="scientific">Labrys miyagiensis</name>
    <dbReference type="NCBI Taxonomy" id="346912"/>
    <lineage>
        <taxon>Bacteria</taxon>
        <taxon>Pseudomonadati</taxon>
        <taxon>Pseudomonadota</taxon>
        <taxon>Alphaproteobacteria</taxon>
        <taxon>Hyphomicrobiales</taxon>
        <taxon>Xanthobacteraceae</taxon>
        <taxon>Labrys</taxon>
    </lineage>
</organism>
<keyword evidence="3" id="KW-1185">Reference proteome</keyword>
<dbReference type="Proteomes" id="UP001156882">
    <property type="component" value="Unassembled WGS sequence"/>
</dbReference>
<accession>A0ABQ6CN15</accession>
<sequence length="113" mass="12922">MLRAYHAGGPAALISKKRGRPSNRSYPPVVRTEAIALIKAHYLDFGSTLAAEKPVERHALHFGGETIRRWMMAEGIWSDCCQRLKPVHQPHRRRECFGKLVLSERSQRESLMD</sequence>
<feature type="region of interest" description="Disordered" evidence="1">
    <location>
        <begin position="1"/>
        <end position="26"/>
    </location>
</feature>
<gene>
    <name evidence="2" type="ORF">GCM10007874_41410</name>
</gene>
<protein>
    <recommendedName>
        <fullName evidence="4">Transposase</fullName>
    </recommendedName>
</protein>
<evidence type="ECO:0000313" key="3">
    <source>
        <dbReference type="Proteomes" id="UP001156882"/>
    </source>
</evidence>
<dbReference type="EMBL" id="BSPC01000044">
    <property type="protein sequence ID" value="GLS21124.1"/>
    <property type="molecule type" value="Genomic_DNA"/>
</dbReference>
<reference evidence="3" key="1">
    <citation type="journal article" date="2019" name="Int. J. Syst. Evol. Microbiol.">
        <title>The Global Catalogue of Microorganisms (GCM) 10K type strain sequencing project: providing services to taxonomists for standard genome sequencing and annotation.</title>
        <authorList>
            <consortium name="The Broad Institute Genomics Platform"/>
            <consortium name="The Broad Institute Genome Sequencing Center for Infectious Disease"/>
            <person name="Wu L."/>
            <person name="Ma J."/>
        </authorList>
    </citation>
    <scope>NUCLEOTIDE SEQUENCE [LARGE SCALE GENOMIC DNA]</scope>
    <source>
        <strain evidence="3">NBRC 101365</strain>
    </source>
</reference>
<evidence type="ECO:0008006" key="4">
    <source>
        <dbReference type="Google" id="ProtNLM"/>
    </source>
</evidence>
<proteinExistence type="predicted"/>
<comment type="caution">
    <text evidence="2">The sequence shown here is derived from an EMBL/GenBank/DDBJ whole genome shotgun (WGS) entry which is preliminary data.</text>
</comment>